<organism evidence="2 3">
    <name type="scientific">Caenorhabditis bovis</name>
    <dbReference type="NCBI Taxonomy" id="2654633"/>
    <lineage>
        <taxon>Eukaryota</taxon>
        <taxon>Metazoa</taxon>
        <taxon>Ecdysozoa</taxon>
        <taxon>Nematoda</taxon>
        <taxon>Chromadorea</taxon>
        <taxon>Rhabditida</taxon>
        <taxon>Rhabditina</taxon>
        <taxon>Rhabditomorpha</taxon>
        <taxon>Rhabditoidea</taxon>
        <taxon>Rhabditidae</taxon>
        <taxon>Peloderinae</taxon>
        <taxon>Caenorhabditis</taxon>
    </lineage>
</organism>
<evidence type="ECO:0008006" key="4">
    <source>
        <dbReference type="Google" id="ProtNLM"/>
    </source>
</evidence>
<comment type="caution">
    <text evidence="2">The sequence shown here is derived from an EMBL/GenBank/DDBJ whole genome shotgun (WGS) entry which is preliminary data.</text>
</comment>
<gene>
    <name evidence="2" type="ORF">CBOVIS_LOCUS3811</name>
</gene>
<sequence length="292" mass="33438">MGKKSCIYATYIILLVMEVVLLMITAMILSNPFFILIPIEKFDPYIVTYCIVNVIQAILCVITLIGLIRTSTSVLIVCHWISCFTLTVDGAMIFLFSTLMSSAHTGLENHITLLYTENIIEENCGVWEDAYHQLKCCPPSFILNACSHMLNVTKIYCPLDHSNSCNTKLRKWLTDKSGIFGICAYCVIVPLKIFICLALRKDIEEVELEKQNQDYVKEMMNEVNKHGDGYINDFKFSRIDFAETNQRTVVSEYSPFIKKSVIDEVEHEFTVRGEQWRQMLAHTIHSSSTPNF</sequence>
<evidence type="ECO:0000256" key="1">
    <source>
        <dbReference type="SAM" id="Phobius"/>
    </source>
</evidence>
<evidence type="ECO:0000313" key="3">
    <source>
        <dbReference type="Proteomes" id="UP000494206"/>
    </source>
</evidence>
<feature type="transmembrane region" description="Helical" evidence="1">
    <location>
        <begin position="45"/>
        <end position="67"/>
    </location>
</feature>
<evidence type="ECO:0000313" key="2">
    <source>
        <dbReference type="EMBL" id="CAB3400999.1"/>
    </source>
</evidence>
<feature type="transmembrane region" description="Helical" evidence="1">
    <location>
        <begin position="74"/>
        <end position="96"/>
    </location>
</feature>
<feature type="transmembrane region" description="Helical" evidence="1">
    <location>
        <begin position="12"/>
        <end position="39"/>
    </location>
</feature>
<keyword evidence="1" id="KW-0472">Membrane</keyword>
<dbReference type="EMBL" id="CADEPM010000002">
    <property type="protein sequence ID" value="CAB3400999.1"/>
    <property type="molecule type" value="Genomic_DNA"/>
</dbReference>
<keyword evidence="1" id="KW-1133">Transmembrane helix</keyword>
<feature type="transmembrane region" description="Helical" evidence="1">
    <location>
        <begin position="178"/>
        <end position="199"/>
    </location>
</feature>
<keyword evidence="1" id="KW-0812">Transmembrane</keyword>
<dbReference type="OrthoDB" id="5829951at2759"/>
<name>A0A8S1ENC2_9PELO</name>
<protein>
    <recommendedName>
        <fullName evidence="4">Tetraspanin</fullName>
    </recommendedName>
</protein>
<dbReference type="Proteomes" id="UP000494206">
    <property type="component" value="Unassembled WGS sequence"/>
</dbReference>
<reference evidence="2 3" key="1">
    <citation type="submission" date="2020-04" db="EMBL/GenBank/DDBJ databases">
        <authorList>
            <person name="Laetsch R D."/>
            <person name="Stevens L."/>
            <person name="Kumar S."/>
            <person name="Blaxter L. M."/>
        </authorList>
    </citation>
    <scope>NUCLEOTIDE SEQUENCE [LARGE SCALE GENOMIC DNA]</scope>
</reference>
<dbReference type="AlphaFoldDB" id="A0A8S1ENC2"/>
<proteinExistence type="predicted"/>
<keyword evidence="3" id="KW-1185">Reference proteome</keyword>
<accession>A0A8S1ENC2</accession>